<proteinExistence type="predicted"/>
<evidence type="ECO:0000313" key="1">
    <source>
        <dbReference type="EMBL" id="PKZ42662.1"/>
    </source>
</evidence>
<keyword evidence="2" id="KW-1185">Reference proteome</keyword>
<evidence type="ECO:0000313" key="2">
    <source>
        <dbReference type="Proteomes" id="UP000234206"/>
    </source>
</evidence>
<dbReference type="RefSeq" id="WP_070704586.1">
    <property type="nucleotide sequence ID" value="NZ_JBHLVH010000016.1"/>
</dbReference>
<comment type="caution">
    <text evidence="1">The sequence shown here is derived from an EMBL/GenBank/DDBJ whole genome shotgun (WGS) entry which is preliminary data.</text>
</comment>
<reference evidence="1 2" key="1">
    <citation type="submission" date="2017-12" db="EMBL/GenBank/DDBJ databases">
        <title>Phylogenetic diversity of female urinary microbiome.</title>
        <authorList>
            <person name="Thomas-White K."/>
            <person name="Wolfe A.J."/>
        </authorList>
    </citation>
    <scope>NUCLEOTIDE SEQUENCE [LARGE SCALE GENOMIC DNA]</scope>
    <source>
        <strain evidence="1 2">UMB1298</strain>
    </source>
</reference>
<sequence length="166" mass="18396">MSTHAQTVAHLQHLGFTLRNPAALEGIDDDPWDVLTAWDEGGYAFDHVLSYDAEMVEDDDAYTAWVAEWAEATGRTAELTHLAGHTELDGNSWLEYTLAGTVRRTDFVQEGDWLVPEVADAIIEDFRRVPGRTMLYLDNGQGGVFVWVPAEQVTAFAALFPEAEPA</sequence>
<accession>A0A2I1PDF1</accession>
<name>A0A2I1PDF1_9MICO</name>
<gene>
    <name evidence="1" type="ORF">CYJ76_02030</name>
</gene>
<dbReference type="EMBL" id="PKIZ01000002">
    <property type="protein sequence ID" value="PKZ42662.1"/>
    <property type="molecule type" value="Genomic_DNA"/>
</dbReference>
<dbReference type="Proteomes" id="UP000234206">
    <property type="component" value="Unassembled WGS sequence"/>
</dbReference>
<dbReference type="OrthoDB" id="4424885at2"/>
<organism evidence="1 2">
    <name type="scientific">Kytococcus schroeteri</name>
    <dbReference type="NCBI Taxonomy" id="138300"/>
    <lineage>
        <taxon>Bacteria</taxon>
        <taxon>Bacillati</taxon>
        <taxon>Actinomycetota</taxon>
        <taxon>Actinomycetes</taxon>
        <taxon>Micrococcales</taxon>
        <taxon>Kytococcaceae</taxon>
        <taxon>Kytococcus</taxon>
    </lineage>
</organism>
<protein>
    <submittedName>
        <fullName evidence="1">Uncharacterized protein</fullName>
    </submittedName>
</protein>
<dbReference type="AlphaFoldDB" id="A0A2I1PDF1"/>